<sequence>MRVFVTGATGFVGTAVVQDLLSAGHQVLGLARTEAAAATLTAAGAEVHRGTLEDLDSLRQGALASDGIIHTAFIHDFSNMAASAVTDRIAIETFIAALAGSGKPLVVTSGIATVAALDGGRLGTEKDAPNPNTPGRHRVPSEETTLAAASQGVRSSVVRLPTSVHDKDDHGFIPMLINIARQKGVSAYIGEGLNRWPAVHRLDAARVYRLALEKGTAGTRFHAIGDEGIPTRDIATAIGKHLHLPVVSVSPAEAAEHFGWLGHFFAVDCPASGALTQEWLGWQPIHPGLIEDLGNGNYFATGK</sequence>
<feature type="region of interest" description="Disordered" evidence="1">
    <location>
        <begin position="121"/>
        <end position="141"/>
    </location>
</feature>
<gene>
    <name evidence="3" type="ORF">SAMN04488121_1127</name>
</gene>
<dbReference type="InterPro" id="IPR051783">
    <property type="entry name" value="NAD(P)-dependent_oxidoreduct"/>
</dbReference>
<dbReference type="InterPro" id="IPR036291">
    <property type="entry name" value="NAD(P)-bd_dom_sf"/>
</dbReference>
<protein>
    <submittedName>
        <fullName evidence="3">Nucleoside-diphosphate-sugar epimerase</fullName>
    </submittedName>
</protein>
<proteinExistence type="predicted"/>
<dbReference type="CDD" id="cd05262">
    <property type="entry name" value="SDR_a7"/>
    <property type="match status" value="1"/>
</dbReference>
<evidence type="ECO:0000313" key="3">
    <source>
        <dbReference type="EMBL" id="SDH39935.1"/>
    </source>
</evidence>
<feature type="domain" description="NAD-dependent epimerase/dehydratase" evidence="2">
    <location>
        <begin position="3"/>
        <end position="218"/>
    </location>
</feature>
<dbReference type="OrthoDB" id="9807212at2"/>
<dbReference type="Proteomes" id="UP000199045">
    <property type="component" value="Unassembled WGS sequence"/>
</dbReference>
<evidence type="ECO:0000259" key="2">
    <source>
        <dbReference type="Pfam" id="PF01370"/>
    </source>
</evidence>
<dbReference type="GO" id="GO:0004029">
    <property type="term" value="F:aldehyde dehydrogenase (NAD+) activity"/>
    <property type="evidence" value="ECO:0007669"/>
    <property type="project" value="TreeGrafter"/>
</dbReference>
<dbReference type="GO" id="GO:0005737">
    <property type="term" value="C:cytoplasm"/>
    <property type="evidence" value="ECO:0007669"/>
    <property type="project" value="TreeGrafter"/>
</dbReference>
<evidence type="ECO:0000313" key="4">
    <source>
        <dbReference type="Proteomes" id="UP000199045"/>
    </source>
</evidence>
<dbReference type="STRING" id="104663.SAMN04488121_1127"/>
<evidence type="ECO:0000256" key="1">
    <source>
        <dbReference type="SAM" id="MobiDB-lite"/>
    </source>
</evidence>
<name>A0A1G8C3I6_CHIFI</name>
<dbReference type="Gene3D" id="3.40.50.720">
    <property type="entry name" value="NAD(P)-binding Rossmann-like Domain"/>
    <property type="match status" value="1"/>
</dbReference>
<accession>A0A1G8C3I6</accession>
<organism evidence="3 4">
    <name type="scientific">Chitinophaga filiformis</name>
    <name type="common">Myxococcus filiformis</name>
    <name type="synonym">Flexibacter filiformis</name>
    <dbReference type="NCBI Taxonomy" id="104663"/>
    <lineage>
        <taxon>Bacteria</taxon>
        <taxon>Pseudomonadati</taxon>
        <taxon>Bacteroidota</taxon>
        <taxon>Chitinophagia</taxon>
        <taxon>Chitinophagales</taxon>
        <taxon>Chitinophagaceae</taxon>
        <taxon>Chitinophaga</taxon>
    </lineage>
</organism>
<dbReference type="PANTHER" id="PTHR48079:SF6">
    <property type="entry name" value="NAD(P)-BINDING DOMAIN-CONTAINING PROTEIN-RELATED"/>
    <property type="match status" value="1"/>
</dbReference>
<dbReference type="SUPFAM" id="SSF51735">
    <property type="entry name" value="NAD(P)-binding Rossmann-fold domains"/>
    <property type="match status" value="1"/>
</dbReference>
<dbReference type="PANTHER" id="PTHR48079">
    <property type="entry name" value="PROTEIN YEEZ"/>
    <property type="match status" value="1"/>
</dbReference>
<dbReference type="InterPro" id="IPR001509">
    <property type="entry name" value="Epimerase_deHydtase"/>
</dbReference>
<dbReference type="RefSeq" id="WP_089837954.1">
    <property type="nucleotide sequence ID" value="NZ_FNBN01000012.1"/>
</dbReference>
<dbReference type="EMBL" id="FNBN01000012">
    <property type="protein sequence ID" value="SDH39935.1"/>
    <property type="molecule type" value="Genomic_DNA"/>
</dbReference>
<reference evidence="3 4" key="1">
    <citation type="submission" date="2016-10" db="EMBL/GenBank/DDBJ databases">
        <authorList>
            <person name="de Groot N.N."/>
        </authorList>
    </citation>
    <scope>NUCLEOTIDE SEQUENCE [LARGE SCALE GENOMIC DNA]</scope>
    <source>
        <strain evidence="3 4">DSM 527</strain>
    </source>
</reference>
<dbReference type="AlphaFoldDB" id="A0A1G8C3I6"/>
<dbReference type="Pfam" id="PF01370">
    <property type="entry name" value="Epimerase"/>
    <property type="match status" value="1"/>
</dbReference>